<name>A0A540KXI3_MALBA</name>
<evidence type="ECO:0000313" key="1">
    <source>
        <dbReference type="EMBL" id="TQD78941.1"/>
    </source>
</evidence>
<proteinExistence type="predicted"/>
<accession>A0A540KXI3</accession>
<gene>
    <name evidence="1" type="ORF">C1H46_035513</name>
</gene>
<organism evidence="1 2">
    <name type="scientific">Malus baccata</name>
    <name type="common">Siberian crab apple</name>
    <name type="synonym">Pyrus baccata</name>
    <dbReference type="NCBI Taxonomy" id="106549"/>
    <lineage>
        <taxon>Eukaryota</taxon>
        <taxon>Viridiplantae</taxon>
        <taxon>Streptophyta</taxon>
        <taxon>Embryophyta</taxon>
        <taxon>Tracheophyta</taxon>
        <taxon>Spermatophyta</taxon>
        <taxon>Magnoliopsida</taxon>
        <taxon>eudicotyledons</taxon>
        <taxon>Gunneridae</taxon>
        <taxon>Pentapetalae</taxon>
        <taxon>rosids</taxon>
        <taxon>fabids</taxon>
        <taxon>Rosales</taxon>
        <taxon>Rosaceae</taxon>
        <taxon>Amygdaloideae</taxon>
        <taxon>Maleae</taxon>
        <taxon>Malus</taxon>
    </lineage>
</organism>
<dbReference type="Proteomes" id="UP000315295">
    <property type="component" value="Unassembled WGS sequence"/>
</dbReference>
<dbReference type="AlphaFoldDB" id="A0A540KXI3"/>
<evidence type="ECO:0000313" key="2">
    <source>
        <dbReference type="Proteomes" id="UP000315295"/>
    </source>
</evidence>
<keyword evidence="2" id="KW-1185">Reference proteome</keyword>
<reference evidence="1 2" key="1">
    <citation type="journal article" date="2019" name="G3 (Bethesda)">
        <title>Sequencing of a Wild Apple (Malus baccata) Genome Unravels the Differences Between Cultivated and Wild Apple Species Regarding Disease Resistance and Cold Tolerance.</title>
        <authorList>
            <person name="Chen X."/>
        </authorList>
    </citation>
    <scope>NUCLEOTIDE SEQUENCE [LARGE SCALE GENOMIC DNA]</scope>
    <source>
        <strain evidence="2">cv. Shandingzi</strain>
        <tissue evidence="1">Leaves</tissue>
    </source>
</reference>
<dbReference type="EMBL" id="VIEB01000881">
    <property type="protein sequence ID" value="TQD78941.1"/>
    <property type="molecule type" value="Genomic_DNA"/>
</dbReference>
<protein>
    <submittedName>
        <fullName evidence="1">Uncharacterized protein</fullName>
    </submittedName>
</protein>
<comment type="caution">
    <text evidence="1">The sequence shown here is derived from an EMBL/GenBank/DDBJ whole genome shotgun (WGS) entry which is preliminary data.</text>
</comment>
<sequence length="98" mass="10836">MHVGLGKIAGVDVAGNHHVCGDGVLVRHLVEQLSRFRKFLTRKLERNVWGSKTILTIRESTDFWALRLGLRNGFGDSYTLGVGVLNLRSAFDDLSAVT</sequence>